<dbReference type="Pfam" id="PF00535">
    <property type="entry name" value="Glycos_transf_2"/>
    <property type="match status" value="1"/>
</dbReference>
<accession>A0ABV7FMC3</accession>
<evidence type="ECO:0000313" key="4">
    <source>
        <dbReference type="EMBL" id="MFC3121275.1"/>
    </source>
</evidence>
<dbReference type="SUPFAM" id="SSF53448">
    <property type="entry name" value="Nucleotide-diphospho-sugar transferases"/>
    <property type="match status" value="1"/>
</dbReference>
<dbReference type="Proteomes" id="UP001595478">
    <property type="component" value="Unassembled WGS sequence"/>
</dbReference>
<dbReference type="EMBL" id="JBHRSW010000008">
    <property type="protein sequence ID" value="MFC3121275.1"/>
    <property type="molecule type" value="Genomic_DNA"/>
</dbReference>
<proteinExistence type="predicted"/>
<dbReference type="InterPro" id="IPR029044">
    <property type="entry name" value="Nucleotide-diphossugar_trans"/>
</dbReference>
<evidence type="ECO:0000313" key="5">
    <source>
        <dbReference type="Proteomes" id="UP001595478"/>
    </source>
</evidence>
<dbReference type="PANTHER" id="PTHR22916">
    <property type="entry name" value="GLYCOSYLTRANSFERASE"/>
    <property type="match status" value="1"/>
</dbReference>
<dbReference type="PANTHER" id="PTHR22916:SF51">
    <property type="entry name" value="GLYCOSYLTRANSFERASE EPSH-RELATED"/>
    <property type="match status" value="1"/>
</dbReference>
<keyword evidence="2" id="KW-0808">Transferase</keyword>
<keyword evidence="1" id="KW-0328">Glycosyltransferase</keyword>
<evidence type="ECO:0000259" key="3">
    <source>
        <dbReference type="Pfam" id="PF00535"/>
    </source>
</evidence>
<reference evidence="5" key="1">
    <citation type="journal article" date="2019" name="Int. J. Syst. Evol. Microbiol.">
        <title>The Global Catalogue of Microorganisms (GCM) 10K type strain sequencing project: providing services to taxonomists for standard genome sequencing and annotation.</title>
        <authorList>
            <consortium name="The Broad Institute Genomics Platform"/>
            <consortium name="The Broad Institute Genome Sequencing Center for Infectious Disease"/>
            <person name="Wu L."/>
            <person name="Ma J."/>
        </authorList>
    </citation>
    <scope>NUCLEOTIDE SEQUENCE [LARGE SCALE GENOMIC DNA]</scope>
    <source>
        <strain evidence="5">KCTC 52473</strain>
    </source>
</reference>
<dbReference type="InterPro" id="IPR001173">
    <property type="entry name" value="Glyco_trans_2-like"/>
</dbReference>
<dbReference type="Gene3D" id="3.90.550.10">
    <property type="entry name" value="Spore Coat Polysaccharide Biosynthesis Protein SpsA, Chain A"/>
    <property type="match status" value="1"/>
</dbReference>
<organism evidence="4 5">
    <name type="scientific">Agaribacter flavus</name>
    <dbReference type="NCBI Taxonomy" id="1902781"/>
    <lineage>
        <taxon>Bacteria</taxon>
        <taxon>Pseudomonadati</taxon>
        <taxon>Pseudomonadota</taxon>
        <taxon>Gammaproteobacteria</taxon>
        <taxon>Alteromonadales</taxon>
        <taxon>Alteromonadaceae</taxon>
        <taxon>Agaribacter</taxon>
    </lineage>
</organism>
<feature type="domain" description="Glycosyltransferase 2-like" evidence="3">
    <location>
        <begin position="7"/>
        <end position="179"/>
    </location>
</feature>
<sequence>MNKPKVSVILPIYNVEKYLAQCLSSLTKQSYSNYELIAINDGSTDTSLEIVESYKEHFGSKLIIINQDNSGLSAARNAGLNNATGKYIYFLDSDDWILPTTLEKCVSSLEESGADLLLFNGSAFCDGMSGETIREYDYSRNMPKAKYTNGLEAFSDSLFKGTYVCQSCCYMYRFSTYHELRFIDGILHEDNHFTTLLVVLSKHTEVIQDRFFQRRIRQNSITTSAKTPPHADGYYITVDVLHKYLTNENLMSEALVEYLNRLLRKGFSVEKNIHPNRNTLSYKLKLASRFENVITYKSKIHLFCSPMFTLLVKIKHLLKR</sequence>
<protein>
    <submittedName>
        <fullName evidence="4">Glycosyltransferase family 2 protein</fullName>
    </submittedName>
</protein>
<evidence type="ECO:0000256" key="1">
    <source>
        <dbReference type="ARBA" id="ARBA00022676"/>
    </source>
</evidence>
<comment type="caution">
    <text evidence="4">The sequence shown here is derived from an EMBL/GenBank/DDBJ whole genome shotgun (WGS) entry which is preliminary data.</text>
</comment>
<name>A0ABV7FMC3_9ALTE</name>
<dbReference type="CDD" id="cd00761">
    <property type="entry name" value="Glyco_tranf_GTA_type"/>
    <property type="match status" value="1"/>
</dbReference>
<keyword evidence="5" id="KW-1185">Reference proteome</keyword>
<dbReference type="RefSeq" id="WP_376919414.1">
    <property type="nucleotide sequence ID" value="NZ_JBHRSW010000008.1"/>
</dbReference>
<gene>
    <name evidence="4" type="ORF">ACFOHL_06550</name>
</gene>
<evidence type="ECO:0000256" key="2">
    <source>
        <dbReference type="ARBA" id="ARBA00022679"/>
    </source>
</evidence>